<evidence type="ECO:0000313" key="2">
    <source>
        <dbReference type="EMBL" id="KAI1874513.1"/>
    </source>
</evidence>
<evidence type="ECO:0008006" key="4">
    <source>
        <dbReference type="Google" id="ProtNLM"/>
    </source>
</evidence>
<organism evidence="2 3">
    <name type="scientific">Neoarthrinium moseri</name>
    <dbReference type="NCBI Taxonomy" id="1658444"/>
    <lineage>
        <taxon>Eukaryota</taxon>
        <taxon>Fungi</taxon>
        <taxon>Dikarya</taxon>
        <taxon>Ascomycota</taxon>
        <taxon>Pezizomycotina</taxon>
        <taxon>Sordariomycetes</taxon>
        <taxon>Xylariomycetidae</taxon>
        <taxon>Amphisphaeriales</taxon>
        <taxon>Apiosporaceae</taxon>
        <taxon>Neoarthrinium</taxon>
    </lineage>
</organism>
<feature type="region of interest" description="Disordered" evidence="1">
    <location>
        <begin position="88"/>
        <end position="146"/>
    </location>
</feature>
<proteinExistence type="predicted"/>
<keyword evidence="3" id="KW-1185">Reference proteome</keyword>
<dbReference type="Proteomes" id="UP000829685">
    <property type="component" value="Unassembled WGS sequence"/>
</dbReference>
<feature type="compositionally biased region" description="Low complexity" evidence="1">
    <location>
        <begin position="22"/>
        <end position="46"/>
    </location>
</feature>
<feature type="compositionally biased region" description="Low complexity" evidence="1">
    <location>
        <begin position="57"/>
        <end position="70"/>
    </location>
</feature>
<comment type="caution">
    <text evidence="2">The sequence shown here is derived from an EMBL/GenBank/DDBJ whole genome shotgun (WGS) entry which is preliminary data.</text>
</comment>
<evidence type="ECO:0000313" key="3">
    <source>
        <dbReference type="Proteomes" id="UP000829685"/>
    </source>
</evidence>
<feature type="compositionally biased region" description="Polar residues" evidence="1">
    <location>
        <begin position="1"/>
        <end position="11"/>
    </location>
</feature>
<feature type="compositionally biased region" description="Low complexity" evidence="1">
    <location>
        <begin position="125"/>
        <end position="140"/>
    </location>
</feature>
<gene>
    <name evidence="2" type="ORF">JX265_004721</name>
</gene>
<evidence type="ECO:0000256" key="1">
    <source>
        <dbReference type="SAM" id="MobiDB-lite"/>
    </source>
</evidence>
<sequence length="272" mass="29405">MDSQLPASSPMDTDFSVPPSPMDSLFSASASSSSTSSPMDTDFSFDCSPSGAGSCNSSTAPPLSPTSTSISIPSPTSACFMAATQSPQLQSCGTPLPPAPAQLARPSASFGAHRAAKISTTSETQSQPQPQAQQQQQQQQPRRRDPAFAQKLAQMALPLAPLVQLTTGQVHPAFPGTLLGFWLLTEAELEALAHFYHQRTPGRWTAHYPCPVAWDSGAAVEEKRRRLGRFIGLRGCETPAALRDEDELGAEARRARERDVEDEVWRHKLPWY</sequence>
<dbReference type="AlphaFoldDB" id="A0A9P9WQ37"/>
<dbReference type="EMBL" id="JAFIMR010000009">
    <property type="protein sequence ID" value="KAI1874513.1"/>
    <property type="molecule type" value="Genomic_DNA"/>
</dbReference>
<reference evidence="2" key="1">
    <citation type="submission" date="2021-03" db="EMBL/GenBank/DDBJ databases">
        <title>Revisited historic fungal species revealed as producer of novel bioactive compounds through whole genome sequencing and comparative genomics.</title>
        <authorList>
            <person name="Vignolle G.A."/>
            <person name="Hochenegger N."/>
            <person name="Mach R.L."/>
            <person name="Mach-Aigner A.R."/>
            <person name="Javad Rahimi M."/>
            <person name="Salim K.A."/>
            <person name="Chan C.M."/>
            <person name="Lim L.B.L."/>
            <person name="Cai F."/>
            <person name="Druzhinina I.S."/>
            <person name="U'Ren J.M."/>
            <person name="Derntl C."/>
        </authorList>
    </citation>
    <scope>NUCLEOTIDE SEQUENCE</scope>
    <source>
        <strain evidence="2">TUCIM 5799</strain>
    </source>
</reference>
<accession>A0A9P9WQ37</accession>
<protein>
    <recommendedName>
        <fullName evidence="4">Beta-xylosidase</fullName>
    </recommendedName>
</protein>
<feature type="region of interest" description="Disordered" evidence="1">
    <location>
        <begin position="1"/>
        <end position="70"/>
    </location>
</feature>
<name>A0A9P9WQ37_9PEZI</name>